<evidence type="ECO:0000313" key="1">
    <source>
        <dbReference type="EMBL" id="OIT30631.1"/>
    </source>
</evidence>
<accession>A0A314KMD7</accession>
<name>A0A314KMD7_NICAT</name>
<sequence>MRIHSSPIIFQQNGLGALFSGKGFSSTVIEVIPLNGKQSPTSKMNSFYVYVSFRNWYDILSQPLLMSNDGSFRIKIELINHDGV</sequence>
<gene>
    <name evidence="1" type="ORF">A4A49_13549</name>
</gene>
<evidence type="ECO:0000313" key="2">
    <source>
        <dbReference type="Proteomes" id="UP000187609"/>
    </source>
</evidence>
<reference evidence="1" key="1">
    <citation type="submission" date="2016-11" db="EMBL/GenBank/DDBJ databases">
        <title>The genome of Nicotiana attenuata.</title>
        <authorList>
            <person name="Xu S."/>
            <person name="Brockmoeller T."/>
            <person name="Gaquerel E."/>
            <person name="Navarro A."/>
            <person name="Kuhl H."/>
            <person name="Gase K."/>
            <person name="Ling Z."/>
            <person name="Zhou W."/>
            <person name="Kreitzer C."/>
            <person name="Stanke M."/>
            <person name="Tang H."/>
            <person name="Lyons E."/>
            <person name="Pandey P."/>
            <person name="Pandey S.P."/>
            <person name="Timmermann B."/>
            <person name="Baldwin I.T."/>
        </authorList>
    </citation>
    <scope>NUCLEOTIDE SEQUENCE [LARGE SCALE GENOMIC DNA]</scope>
    <source>
        <strain evidence="1">UT</strain>
    </source>
</reference>
<keyword evidence="2" id="KW-1185">Reference proteome</keyword>
<dbReference type="EMBL" id="MJEQ01001462">
    <property type="protein sequence ID" value="OIT30631.1"/>
    <property type="molecule type" value="Genomic_DNA"/>
</dbReference>
<protein>
    <submittedName>
        <fullName evidence="1">Uncharacterized protein</fullName>
    </submittedName>
</protein>
<dbReference type="Gramene" id="OIT30631">
    <property type="protein sequence ID" value="OIT30631"/>
    <property type="gene ID" value="A4A49_13549"/>
</dbReference>
<organism evidence="1 2">
    <name type="scientific">Nicotiana attenuata</name>
    <name type="common">Coyote tobacco</name>
    <dbReference type="NCBI Taxonomy" id="49451"/>
    <lineage>
        <taxon>Eukaryota</taxon>
        <taxon>Viridiplantae</taxon>
        <taxon>Streptophyta</taxon>
        <taxon>Embryophyta</taxon>
        <taxon>Tracheophyta</taxon>
        <taxon>Spermatophyta</taxon>
        <taxon>Magnoliopsida</taxon>
        <taxon>eudicotyledons</taxon>
        <taxon>Gunneridae</taxon>
        <taxon>Pentapetalae</taxon>
        <taxon>asterids</taxon>
        <taxon>lamiids</taxon>
        <taxon>Solanales</taxon>
        <taxon>Solanaceae</taxon>
        <taxon>Nicotianoideae</taxon>
        <taxon>Nicotianeae</taxon>
        <taxon>Nicotiana</taxon>
    </lineage>
</organism>
<proteinExistence type="predicted"/>
<comment type="caution">
    <text evidence="1">The sequence shown here is derived from an EMBL/GenBank/DDBJ whole genome shotgun (WGS) entry which is preliminary data.</text>
</comment>
<dbReference type="AlphaFoldDB" id="A0A314KMD7"/>
<dbReference type="Proteomes" id="UP000187609">
    <property type="component" value="Unassembled WGS sequence"/>
</dbReference>